<evidence type="ECO:0000313" key="3">
    <source>
        <dbReference type="Proteomes" id="UP001189624"/>
    </source>
</evidence>
<dbReference type="AlphaFoldDB" id="A0AA86S7S4"/>
<reference evidence="2" key="1">
    <citation type="submission" date="2023-10" db="EMBL/GenBank/DDBJ databases">
        <authorList>
            <person name="Domelevo Entfellner J.-B."/>
        </authorList>
    </citation>
    <scope>NUCLEOTIDE SEQUENCE</scope>
</reference>
<dbReference type="GO" id="GO:0000056">
    <property type="term" value="P:ribosomal small subunit export from nucleus"/>
    <property type="evidence" value="ECO:0007669"/>
    <property type="project" value="TreeGrafter"/>
</dbReference>
<comment type="similarity">
    <text evidence="1">Belongs to the LTV1 family.</text>
</comment>
<dbReference type="GO" id="GO:0042274">
    <property type="term" value="P:ribosomal small subunit biogenesis"/>
    <property type="evidence" value="ECO:0007669"/>
    <property type="project" value="InterPro"/>
</dbReference>
<gene>
    <name evidence="2" type="ORF">AYBTSS11_LOCUS10700</name>
</gene>
<sequence>MKRSTIICISGMGRNLQYLCNVWVSIDQILLRKNSFIAFFILEVPPLQIADCAKAQRETQQHRHFVIVGSSATFQLIARDSTDPSFSQSDRVFVRVDNNPVSFPLAEDSGFEDKYDDYNCGVSGGPLPEEVKKEILELGFPNDGYNYLSHLREIKNTGVSAAFFHNPKFKLQHLPRDVKAYDASRLQISEVHGEPEENSLYTVASKTTSVRVQKAVDPEVAALLDDSDVSRLGSDVEDLEEDFVVQANLLKDEDDEEKNKECNLNIR</sequence>
<dbReference type="Gramene" id="rna-AYBTSS11_LOCUS10700">
    <property type="protein sequence ID" value="CAJ1942169.1"/>
    <property type="gene ID" value="gene-AYBTSS11_LOCUS10700"/>
</dbReference>
<name>A0AA86S7S4_9FABA</name>
<dbReference type="InterPro" id="IPR007307">
    <property type="entry name" value="Ltv1"/>
</dbReference>
<dbReference type="PANTHER" id="PTHR21531">
    <property type="entry name" value="LOW-TEMPERATURE VIABILITY PROTEIN LTV1-RELATED"/>
    <property type="match status" value="1"/>
</dbReference>
<dbReference type="EMBL" id="OY731400">
    <property type="protein sequence ID" value="CAJ1942169.1"/>
    <property type="molecule type" value="Genomic_DNA"/>
</dbReference>
<dbReference type="GO" id="GO:0005634">
    <property type="term" value="C:nucleus"/>
    <property type="evidence" value="ECO:0007669"/>
    <property type="project" value="TreeGrafter"/>
</dbReference>
<dbReference type="Proteomes" id="UP001189624">
    <property type="component" value="Chromosome 3"/>
</dbReference>
<keyword evidence="3" id="KW-1185">Reference proteome</keyword>
<organism evidence="2 3">
    <name type="scientific">Sphenostylis stenocarpa</name>
    <dbReference type="NCBI Taxonomy" id="92480"/>
    <lineage>
        <taxon>Eukaryota</taxon>
        <taxon>Viridiplantae</taxon>
        <taxon>Streptophyta</taxon>
        <taxon>Embryophyta</taxon>
        <taxon>Tracheophyta</taxon>
        <taxon>Spermatophyta</taxon>
        <taxon>Magnoliopsida</taxon>
        <taxon>eudicotyledons</taxon>
        <taxon>Gunneridae</taxon>
        <taxon>Pentapetalae</taxon>
        <taxon>rosids</taxon>
        <taxon>fabids</taxon>
        <taxon>Fabales</taxon>
        <taxon>Fabaceae</taxon>
        <taxon>Papilionoideae</taxon>
        <taxon>50 kb inversion clade</taxon>
        <taxon>NPAAA clade</taxon>
        <taxon>indigoferoid/millettioid clade</taxon>
        <taxon>Phaseoleae</taxon>
        <taxon>Sphenostylis</taxon>
    </lineage>
</organism>
<proteinExistence type="inferred from homology"/>
<protein>
    <submittedName>
        <fullName evidence="2">Uncharacterized protein</fullName>
    </submittedName>
</protein>
<evidence type="ECO:0000256" key="1">
    <source>
        <dbReference type="ARBA" id="ARBA00009078"/>
    </source>
</evidence>
<dbReference type="GO" id="GO:0030688">
    <property type="term" value="C:preribosome, small subunit precursor"/>
    <property type="evidence" value="ECO:0007669"/>
    <property type="project" value="TreeGrafter"/>
</dbReference>
<dbReference type="PANTHER" id="PTHR21531:SF0">
    <property type="entry name" value="PROTEIN LTV1 HOMOLOG"/>
    <property type="match status" value="1"/>
</dbReference>
<dbReference type="GO" id="GO:0005829">
    <property type="term" value="C:cytosol"/>
    <property type="evidence" value="ECO:0007669"/>
    <property type="project" value="TreeGrafter"/>
</dbReference>
<accession>A0AA86S7S4</accession>
<evidence type="ECO:0000313" key="2">
    <source>
        <dbReference type="EMBL" id="CAJ1942169.1"/>
    </source>
</evidence>